<evidence type="ECO:0008006" key="6">
    <source>
        <dbReference type="Google" id="ProtNLM"/>
    </source>
</evidence>
<evidence type="ECO:0000256" key="2">
    <source>
        <dbReference type="ARBA" id="ARBA00023043"/>
    </source>
</evidence>
<dbReference type="AlphaFoldDB" id="A0A8S1NBV1"/>
<protein>
    <recommendedName>
        <fullName evidence="6">Ankyrin repeat protein</fullName>
    </recommendedName>
</protein>
<keyword evidence="5" id="KW-1185">Reference proteome</keyword>
<name>A0A8S1NBV1_PARPR</name>
<dbReference type="Pfam" id="PF12796">
    <property type="entry name" value="Ank_2"/>
    <property type="match status" value="1"/>
</dbReference>
<dbReference type="InterPro" id="IPR051070">
    <property type="entry name" value="NF-kappa-B_inhibitor"/>
</dbReference>
<dbReference type="PROSITE" id="PS50297">
    <property type="entry name" value="ANK_REP_REGION"/>
    <property type="match status" value="1"/>
</dbReference>
<sequence>MLFVVKRDPVFKRKKAVSERISPEQKKLMDDYQIFSYLKNERNNHPASFHVTSLHQVPFTQRSQKLITQTIQEENGKKQKSVDNNQQIKKKKKSYFQIKLERYQKEAQEQQSKRKQELLTKSKNLLKKDLEDIEKMTMKGVREFEERCNLYSKYYSEELLTPTGVRQEDLNLPIQKYSTIENQNKYKVLLKNDPIPQPRFTSEQVFDQYYSNPDKIKLISSQLHKLNIKLIKRPNEQENQLFDAIINNDSFTVNKLLMENKNLINIRNRIQETPLHLACKRNLKEIVELLLKYQADESLKDLWGQTPRQLALKLRHLEILKILSYQ</sequence>
<comment type="caution">
    <text evidence="4">The sequence shown here is derived from an EMBL/GenBank/DDBJ whole genome shotgun (WGS) entry which is preliminary data.</text>
</comment>
<accession>A0A8S1NBV1</accession>
<dbReference type="GO" id="GO:0071356">
    <property type="term" value="P:cellular response to tumor necrosis factor"/>
    <property type="evidence" value="ECO:0007669"/>
    <property type="project" value="TreeGrafter"/>
</dbReference>
<dbReference type="Proteomes" id="UP000688137">
    <property type="component" value="Unassembled WGS sequence"/>
</dbReference>
<dbReference type="PROSITE" id="PS50088">
    <property type="entry name" value="ANK_REPEAT"/>
    <property type="match status" value="1"/>
</dbReference>
<evidence type="ECO:0000256" key="1">
    <source>
        <dbReference type="ARBA" id="ARBA00022737"/>
    </source>
</evidence>
<evidence type="ECO:0000313" key="5">
    <source>
        <dbReference type="Proteomes" id="UP000688137"/>
    </source>
</evidence>
<reference evidence="4" key="1">
    <citation type="submission" date="2021-01" db="EMBL/GenBank/DDBJ databases">
        <authorList>
            <consortium name="Genoscope - CEA"/>
            <person name="William W."/>
        </authorList>
    </citation>
    <scope>NUCLEOTIDE SEQUENCE</scope>
</reference>
<evidence type="ECO:0000313" key="4">
    <source>
        <dbReference type="EMBL" id="CAD8087481.1"/>
    </source>
</evidence>
<organism evidence="4 5">
    <name type="scientific">Paramecium primaurelia</name>
    <dbReference type="NCBI Taxonomy" id="5886"/>
    <lineage>
        <taxon>Eukaryota</taxon>
        <taxon>Sar</taxon>
        <taxon>Alveolata</taxon>
        <taxon>Ciliophora</taxon>
        <taxon>Intramacronucleata</taxon>
        <taxon>Oligohymenophorea</taxon>
        <taxon>Peniculida</taxon>
        <taxon>Parameciidae</taxon>
        <taxon>Paramecium</taxon>
    </lineage>
</organism>
<keyword evidence="2 3" id="KW-0040">ANK repeat</keyword>
<dbReference type="GO" id="GO:0005829">
    <property type="term" value="C:cytosol"/>
    <property type="evidence" value="ECO:0007669"/>
    <property type="project" value="TreeGrafter"/>
</dbReference>
<dbReference type="EMBL" id="CAJJDM010000081">
    <property type="protein sequence ID" value="CAD8087481.1"/>
    <property type="molecule type" value="Genomic_DNA"/>
</dbReference>
<dbReference type="GO" id="GO:0051059">
    <property type="term" value="F:NF-kappaB binding"/>
    <property type="evidence" value="ECO:0007669"/>
    <property type="project" value="TreeGrafter"/>
</dbReference>
<dbReference type="PANTHER" id="PTHR46680">
    <property type="entry name" value="NF-KAPPA-B INHIBITOR ALPHA"/>
    <property type="match status" value="1"/>
</dbReference>
<dbReference type="PANTHER" id="PTHR46680:SF3">
    <property type="entry name" value="NF-KAPPA-B INHIBITOR CACTUS"/>
    <property type="match status" value="1"/>
</dbReference>
<keyword evidence="1" id="KW-0677">Repeat</keyword>
<evidence type="ECO:0000256" key="3">
    <source>
        <dbReference type="PROSITE-ProRule" id="PRU00023"/>
    </source>
</evidence>
<dbReference type="InterPro" id="IPR002110">
    <property type="entry name" value="Ankyrin_rpt"/>
</dbReference>
<gene>
    <name evidence="4" type="ORF">PPRIM_AZ9-3.1.T0780221</name>
</gene>
<proteinExistence type="predicted"/>
<dbReference type="OMA" id="IKLERYH"/>
<feature type="repeat" description="ANK" evidence="3">
    <location>
        <begin position="270"/>
        <end position="302"/>
    </location>
</feature>